<feature type="compositionally biased region" description="Low complexity" evidence="1">
    <location>
        <begin position="204"/>
        <end position="266"/>
    </location>
</feature>
<reference evidence="3 4" key="1">
    <citation type="submission" date="2020-03" db="EMBL/GenBank/DDBJ databases">
        <title>Dissostichus mawsoni Genome sequencing and assembly.</title>
        <authorList>
            <person name="Park H."/>
        </authorList>
    </citation>
    <scope>NUCLEOTIDE SEQUENCE [LARGE SCALE GENOMIC DNA]</scope>
    <source>
        <strain evidence="3">DM0001</strain>
        <tissue evidence="3">Muscle</tissue>
    </source>
</reference>
<feature type="compositionally biased region" description="Polar residues" evidence="1">
    <location>
        <begin position="193"/>
        <end position="203"/>
    </location>
</feature>
<dbReference type="AlphaFoldDB" id="A0A7J5ZE49"/>
<comment type="caution">
    <text evidence="3">The sequence shown here is derived from an EMBL/GenBank/DDBJ whole genome shotgun (WGS) entry which is preliminary data.</text>
</comment>
<accession>A0A7J5ZE49</accession>
<organism evidence="3 4">
    <name type="scientific">Dissostichus mawsoni</name>
    <name type="common">Antarctic cod</name>
    <dbReference type="NCBI Taxonomy" id="36200"/>
    <lineage>
        <taxon>Eukaryota</taxon>
        <taxon>Metazoa</taxon>
        <taxon>Chordata</taxon>
        <taxon>Craniata</taxon>
        <taxon>Vertebrata</taxon>
        <taxon>Euteleostomi</taxon>
        <taxon>Actinopterygii</taxon>
        <taxon>Neopterygii</taxon>
        <taxon>Teleostei</taxon>
        <taxon>Neoteleostei</taxon>
        <taxon>Acanthomorphata</taxon>
        <taxon>Eupercaria</taxon>
        <taxon>Perciformes</taxon>
        <taxon>Notothenioidei</taxon>
        <taxon>Nototheniidae</taxon>
        <taxon>Dissostichus</taxon>
    </lineage>
</organism>
<gene>
    <name evidence="3" type="ORF">F7725_000151</name>
</gene>
<dbReference type="EMBL" id="JAAKFY010000002">
    <property type="protein sequence ID" value="KAF3859896.1"/>
    <property type="molecule type" value="Genomic_DNA"/>
</dbReference>
<dbReference type="OrthoDB" id="8881252at2759"/>
<protein>
    <recommendedName>
        <fullName evidence="2">MADF domain-containing protein</fullName>
    </recommendedName>
</protein>
<feature type="region of interest" description="Disordered" evidence="1">
    <location>
        <begin position="322"/>
        <end position="356"/>
    </location>
</feature>
<evidence type="ECO:0000259" key="2">
    <source>
        <dbReference type="Pfam" id="PF10545"/>
    </source>
</evidence>
<feature type="compositionally biased region" description="Low complexity" evidence="1">
    <location>
        <begin position="345"/>
        <end position="356"/>
    </location>
</feature>
<feature type="region of interest" description="Disordered" evidence="1">
    <location>
        <begin position="58"/>
        <end position="89"/>
    </location>
</feature>
<proteinExistence type="predicted"/>
<dbReference type="Pfam" id="PF10545">
    <property type="entry name" value="MADF_DNA_bdg"/>
    <property type="match status" value="1"/>
</dbReference>
<dbReference type="InterPro" id="IPR006578">
    <property type="entry name" value="MADF-dom"/>
</dbReference>
<evidence type="ECO:0000256" key="1">
    <source>
        <dbReference type="SAM" id="MobiDB-lite"/>
    </source>
</evidence>
<feature type="region of interest" description="Disordered" evidence="1">
    <location>
        <begin position="370"/>
        <end position="393"/>
    </location>
</feature>
<evidence type="ECO:0000313" key="4">
    <source>
        <dbReference type="Proteomes" id="UP000518266"/>
    </source>
</evidence>
<feature type="compositionally biased region" description="Low complexity" evidence="1">
    <location>
        <begin position="170"/>
        <end position="191"/>
    </location>
</feature>
<feature type="domain" description="MADF" evidence="2">
    <location>
        <begin position="256"/>
        <end position="316"/>
    </location>
</feature>
<feature type="region of interest" description="Disordered" evidence="1">
    <location>
        <begin position="149"/>
        <end position="266"/>
    </location>
</feature>
<keyword evidence="4" id="KW-1185">Reference proteome</keyword>
<sequence length="393" mass="42589">MYTPEYNFHKWMRVSSRAAKEATLKEVRLEVANKPWLWSLLPEWLKLFTSSPEYQPQASNPFSGSRLASGGPRSLQKVSRRRKARIPAGAPAAMVPAPVPAPAAMVPAPAAMVPAPVPAQQPWFRPQLRFQQPWFRAPVPSHTAMVPCSGSVPSSHGPCSRTGPYGHGSGPSSVPSSHGSDSSAGPSSHVPTQVPTQVPSLVTSRVFSRVPSQVPSRVSSRVPSRVPSQVSSRVPSRVPSQVPSPVPSRVSSRVPSQVTSQVSSRVPSQKELKKKWDSLRTQYTRYTRYRRLAPSGSSGTLKTGRQQWILTRVQFLEPYTRRKESTSNLTITEPPVAAESPSDGTSSETLTSTPEEPFLFDAESMLRTPLAESTICGTESTPAPLGEGPSTLT</sequence>
<name>A0A7J5ZE49_DISMA</name>
<evidence type="ECO:0000313" key="3">
    <source>
        <dbReference type="EMBL" id="KAF3859896.1"/>
    </source>
</evidence>
<dbReference type="Proteomes" id="UP000518266">
    <property type="component" value="Unassembled WGS sequence"/>
</dbReference>